<feature type="domain" description="Large ribosomal subunit protein bL25 beta" evidence="6">
    <location>
        <begin position="107"/>
        <end position="198"/>
    </location>
</feature>
<proteinExistence type="inferred from homology"/>
<dbReference type="GO" id="GO:0006412">
    <property type="term" value="P:translation"/>
    <property type="evidence" value="ECO:0007669"/>
    <property type="project" value="InterPro"/>
</dbReference>
<dbReference type="InterPro" id="IPR011035">
    <property type="entry name" value="Ribosomal_bL25/Gln-tRNA_synth"/>
</dbReference>
<dbReference type="PANTHER" id="PTHR33284">
    <property type="entry name" value="RIBOSOMAL PROTEIN L25/GLN-TRNA SYNTHETASE, ANTI-CODON-BINDING DOMAIN-CONTAINING PROTEIN"/>
    <property type="match status" value="1"/>
</dbReference>
<evidence type="ECO:0000256" key="2">
    <source>
        <dbReference type="ARBA" id="ARBA00022884"/>
    </source>
</evidence>
<sequence length="209" mass="22475">MSDVFTLSAELREDAGKGASRRLRRENGVPAIVYGGKAGGNDRKPQAIIMKANELNKLLESEAFYSSVITLNVAGKEEQVILKDLQRHPAKNMIWHADFLRVSKNTKIKAHVPLHFINEETCVGVKTGGGVVAHQLTSLDIICNAGDLPEFIEVDLINLEVGGHIHLSDLKLPKGVESLALSHGAEHDTSVVSVAMPKGAAVEADDAAE</sequence>
<gene>
    <name evidence="7" type="ORF">MGWOODY_Tha1020</name>
</gene>
<evidence type="ECO:0000256" key="4">
    <source>
        <dbReference type="ARBA" id="ARBA00023274"/>
    </source>
</evidence>
<protein>
    <submittedName>
        <fullName evidence="7">LSU ribosomal protein L25p</fullName>
    </submittedName>
</protein>
<reference evidence="7" key="1">
    <citation type="submission" date="2015-10" db="EMBL/GenBank/DDBJ databases">
        <authorList>
            <person name="Gilbert D.G."/>
        </authorList>
    </citation>
    <scope>NUCLEOTIDE SEQUENCE</scope>
</reference>
<dbReference type="PANTHER" id="PTHR33284:SF1">
    <property type="entry name" value="RIBOSOMAL PROTEIN L25_GLN-TRNA SYNTHETASE, ANTI-CODON-BINDING DOMAIN-CONTAINING PROTEIN"/>
    <property type="match status" value="1"/>
</dbReference>
<dbReference type="InterPro" id="IPR020056">
    <property type="entry name" value="Rbsml_bL25/Gln-tRNA_synth_N"/>
</dbReference>
<dbReference type="InterPro" id="IPR029751">
    <property type="entry name" value="Ribosomal_L25_dom"/>
</dbReference>
<dbReference type="Pfam" id="PF01386">
    <property type="entry name" value="Ribosomal_L25p"/>
    <property type="match status" value="1"/>
</dbReference>
<dbReference type="InterPro" id="IPR001021">
    <property type="entry name" value="Ribosomal_bL25_long"/>
</dbReference>
<dbReference type="InterPro" id="IPR020055">
    <property type="entry name" value="Ribosomal_bL25_short"/>
</dbReference>
<dbReference type="InterPro" id="IPR020930">
    <property type="entry name" value="Ribosomal_uL5_bac-type"/>
</dbReference>
<dbReference type="GO" id="GO:0022625">
    <property type="term" value="C:cytosolic large ribosomal subunit"/>
    <property type="evidence" value="ECO:0007669"/>
    <property type="project" value="TreeGrafter"/>
</dbReference>
<dbReference type="InterPro" id="IPR020057">
    <property type="entry name" value="Ribosomal_bL25_b-dom"/>
</dbReference>
<evidence type="ECO:0000259" key="6">
    <source>
        <dbReference type="Pfam" id="PF14693"/>
    </source>
</evidence>
<dbReference type="Gene3D" id="2.40.240.10">
    <property type="entry name" value="Ribosomal Protein L25, Chain P"/>
    <property type="match status" value="1"/>
</dbReference>
<dbReference type="NCBIfam" id="NF004130">
    <property type="entry name" value="PRK05618.1-5"/>
    <property type="match status" value="1"/>
</dbReference>
<dbReference type="InterPro" id="IPR037121">
    <property type="entry name" value="Ribosomal_bL25_C"/>
</dbReference>
<feature type="domain" description="Large ribosomal subunit protein bL25 L25" evidence="5">
    <location>
        <begin position="7"/>
        <end position="99"/>
    </location>
</feature>
<dbReference type="SUPFAM" id="SSF50715">
    <property type="entry name" value="Ribosomal protein L25-like"/>
    <property type="match status" value="1"/>
</dbReference>
<keyword evidence="2" id="KW-0694">RNA-binding</keyword>
<dbReference type="AlphaFoldDB" id="A0A160T8Z5"/>
<dbReference type="CDD" id="cd00495">
    <property type="entry name" value="Ribosomal_L25_TL5_CTC"/>
    <property type="match status" value="1"/>
</dbReference>
<evidence type="ECO:0000259" key="5">
    <source>
        <dbReference type="Pfam" id="PF01386"/>
    </source>
</evidence>
<organism evidence="7">
    <name type="scientific">hydrothermal vent metagenome</name>
    <dbReference type="NCBI Taxonomy" id="652676"/>
    <lineage>
        <taxon>unclassified sequences</taxon>
        <taxon>metagenomes</taxon>
        <taxon>ecological metagenomes</taxon>
    </lineage>
</organism>
<dbReference type="HAMAP" id="MF_01334">
    <property type="entry name" value="Ribosomal_bL25_CTC"/>
    <property type="match status" value="1"/>
</dbReference>
<name>A0A160T8Z5_9ZZZZ</name>
<dbReference type="NCBIfam" id="TIGR00731">
    <property type="entry name" value="bL25_bact_ctc"/>
    <property type="match status" value="1"/>
</dbReference>
<dbReference type="GO" id="GO:0003735">
    <property type="term" value="F:structural constituent of ribosome"/>
    <property type="evidence" value="ECO:0007669"/>
    <property type="project" value="InterPro"/>
</dbReference>
<evidence type="ECO:0000313" key="7">
    <source>
        <dbReference type="EMBL" id="CUS40051.1"/>
    </source>
</evidence>
<dbReference type="EMBL" id="CZQC01000003">
    <property type="protein sequence ID" value="CUS40051.1"/>
    <property type="molecule type" value="Genomic_DNA"/>
</dbReference>
<evidence type="ECO:0000256" key="3">
    <source>
        <dbReference type="ARBA" id="ARBA00022980"/>
    </source>
</evidence>
<keyword evidence="1" id="KW-0699">rRNA-binding</keyword>
<dbReference type="NCBIfam" id="NF004612">
    <property type="entry name" value="PRK05943.1"/>
    <property type="match status" value="1"/>
</dbReference>
<evidence type="ECO:0000256" key="1">
    <source>
        <dbReference type="ARBA" id="ARBA00022730"/>
    </source>
</evidence>
<dbReference type="GO" id="GO:0008097">
    <property type="term" value="F:5S rRNA binding"/>
    <property type="evidence" value="ECO:0007669"/>
    <property type="project" value="InterPro"/>
</dbReference>
<accession>A0A160T8Z5</accession>
<dbReference type="NCBIfam" id="NF004128">
    <property type="entry name" value="PRK05618.1-2"/>
    <property type="match status" value="1"/>
</dbReference>
<keyword evidence="3 7" id="KW-0689">Ribosomal protein</keyword>
<dbReference type="Gene3D" id="2.170.120.20">
    <property type="entry name" value="Ribosomal protein L25, beta domain"/>
    <property type="match status" value="1"/>
</dbReference>
<dbReference type="Pfam" id="PF14693">
    <property type="entry name" value="Ribosomal_TL5_C"/>
    <property type="match status" value="1"/>
</dbReference>
<keyword evidence="4" id="KW-0687">Ribonucleoprotein</keyword>
<dbReference type="HAMAP" id="MF_01336">
    <property type="entry name" value="Ribosomal_bL25"/>
    <property type="match status" value="1"/>
</dbReference>